<gene>
    <name evidence="9" type="ORF">H9642_17310</name>
</gene>
<keyword evidence="6" id="KW-0411">Iron-sulfur</keyword>
<evidence type="ECO:0000256" key="3">
    <source>
        <dbReference type="ARBA" id="ARBA00022723"/>
    </source>
</evidence>
<dbReference type="SUPFAM" id="SSF56014">
    <property type="entry name" value="Nitrite and sulphite reductase 4Fe-4S domain-like"/>
    <property type="match status" value="2"/>
</dbReference>
<organism evidence="9 10">
    <name type="scientific">Serpens gallinarum</name>
    <dbReference type="NCBI Taxonomy" id="2763075"/>
    <lineage>
        <taxon>Bacteria</taxon>
        <taxon>Pseudomonadati</taxon>
        <taxon>Pseudomonadota</taxon>
        <taxon>Gammaproteobacteria</taxon>
        <taxon>Pseudomonadales</taxon>
        <taxon>Pseudomonadaceae</taxon>
        <taxon>Pseudomonas</taxon>
    </lineage>
</organism>
<dbReference type="InterPro" id="IPR045854">
    <property type="entry name" value="NO2/SO3_Rdtase_4Fe4S_sf"/>
</dbReference>
<evidence type="ECO:0000259" key="7">
    <source>
        <dbReference type="Pfam" id="PF01077"/>
    </source>
</evidence>
<evidence type="ECO:0000313" key="10">
    <source>
        <dbReference type="Proteomes" id="UP000611945"/>
    </source>
</evidence>
<feature type="domain" description="Nitrite/sulphite reductase 4Fe-4S" evidence="7">
    <location>
        <begin position="412"/>
        <end position="547"/>
    </location>
</feature>
<dbReference type="Gene3D" id="3.90.480.10">
    <property type="entry name" value="Sulfite Reductase Hemoprotein,Domain 2"/>
    <property type="match status" value="1"/>
</dbReference>
<dbReference type="SUPFAM" id="SSF55124">
    <property type="entry name" value="Nitrite/Sulfite reductase N-terminal domain-like"/>
    <property type="match status" value="2"/>
</dbReference>
<keyword evidence="10" id="KW-1185">Reference proteome</keyword>
<keyword evidence="4" id="KW-0560">Oxidoreductase</keyword>
<evidence type="ECO:0000259" key="8">
    <source>
        <dbReference type="Pfam" id="PF03460"/>
    </source>
</evidence>
<dbReference type="Pfam" id="PF01077">
    <property type="entry name" value="NIR_SIR"/>
    <property type="match status" value="2"/>
</dbReference>
<evidence type="ECO:0000256" key="1">
    <source>
        <dbReference type="ARBA" id="ARBA00022485"/>
    </source>
</evidence>
<keyword evidence="2" id="KW-0349">Heme</keyword>
<evidence type="ECO:0000313" key="9">
    <source>
        <dbReference type="EMBL" id="MBD7978943.1"/>
    </source>
</evidence>
<comment type="caution">
    <text evidence="9">The sequence shown here is derived from an EMBL/GenBank/DDBJ whole genome shotgun (WGS) entry which is preliminary data.</text>
</comment>
<keyword evidence="3" id="KW-0479">Metal-binding</keyword>
<dbReference type="PANTHER" id="PTHR32439:SF9">
    <property type="entry name" value="BLR3264 PROTEIN"/>
    <property type="match status" value="1"/>
</dbReference>
<feature type="domain" description="Nitrite/Sulfite reductase ferredoxin-like" evidence="8">
    <location>
        <begin position="333"/>
        <end position="398"/>
    </location>
</feature>
<accession>A0ABR8TTW8</accession>
<dbReference type="EMBL" id="JACSQG010000014">
    <property type="protein sequence ID" value="MBD7978943.1"/>
    <property type="molecule type" value="Genomic_DNA"/>
</dbReference>
<evidence type="ECO:0000256" key="2">
    <source>
        <dbReference type="ARBA" id="ARBA00022617"/>
    </source>
</evidence>
<proteinExistence type="predicted"/>
<dbReference type="Gene3D" id="3.90.480.20">
    <property type="match status" value="1"/>
</dbReference>
<dbReference type="Proteomes" id="UP000611945">
    <property type="component" value="Unassembled WGS sequence"/>
</dbReference>
<keyword evidence="5" id="KW-0408">Iron</keyword>
<feature type="domain" description="Nitrite/Sulfite reductase ferredoxin-like" evidence="8">
    <location>
        <begin position="53"/>
        <end position="109"/>
    </location>
</feature>
<evidence type="ECO:0000256" key="5">
    <source>
        <dbReference type="ARBA" id="ARBA00023004"/>
    </source>
</evidence>
<dbReference type="InterPro" id="IPR036136">
    <property type="entry name" value="Nit/Sulf_reduc_fer-like_dom_sf"/>
</dbReference>
<dbReference type="InterPro" id="IPR005117">
    <property type="entry name" value="NiRdtase/SiRdtase_haem-b_fer"/>
</dbReference>
<dbReference type="InterPro" id="IPR006067">
    <property type="entry name" value="NO2/SO3_Rdtase_4Fe4S_dom"/>
</dbReference>
<keyword evidence="1" id="KW-0004">4Fe-4S</keyword>
<name>A0ABR8TTW8_9PSED</name>
<dbReference type="RefSeq" id="WP_251837728.1">
    <property type="nucleotide sequence ID" value="NZ_JACSQG010000014.1"/>
</dbReference>
<dbReference type="Gene3D" id="3.30.413.10">
    <property type="entry name" value="Sulfite Reductase Hemoprotein, domain 1"/>
    <property type="match status" value="2"/>
</dbReference>
<sequence length="552" mass="62209">MYVYDQYDQHIIEDRVRQFRDQIRRYLAGELSDAELLPLRLQNGLYIQRYAPMLRVAVPYGLMSSKQVRKLAEIARKYDKGYAHISTRTNVQFNWPELEDVPDILAELATVQMHAIQTSGNCIRNTTTDQFAGVAKDEVIDPRPWCEIIRQWSTFHPEFAFLPRKFKIAVNGAASDRAAIEVHDIGLEAVHNSAGELGFRVSVGGGLGRTPIVGSYINEFLPWQHLLSYLDAILRVYNRYGRRDNKFKARIKILVKALTPEVFAERVAAEWEHLKDSPLTLTEEEVARVSKFFVDPLYKTLEDQGAALARLDTEHPGFARWRARNVTAHKKPGYAAVTLSLKATGVAPGDVTEKQLDAIADLADRYSFGEVRNSHEQNMILADVEQSQLFELWHELRELGIATPNIGLLTDMICCPGGDFCSLANAKSIPVAEAIQRRFDDLDYLFDIGELDLNISGCMNACGHHHVGHIGILGVDKKGAEFYQVSLGGSSGRDASLGQILGPSFAQDVMPDVIEKIIAVYVEQRTEDEQFIDTYRRIGIDRFKERVYAANH</sequence>
<reference evidence="9 10" key="1">
    <citation type="submission" date="2020-08" db="EMBL/GenBank/DDBJ databases">
        <title>A Genomic Blueprint of the Chicken Gut Microbiome.</title>
        <authorList>
            <person name="Gilroy R."/>
            <person name="Ravi A."/>
            <person name="Getino M."/>
            <person name="Pursley I."/>
            <person name="Horton D.L."/>
            <person name="Alikhan N.-F."/>
            <person name="Baker D."/>
            <person name="Gharbi K."/>
            <person name="Hall N."/>
            <person name="Watson M."/>
            <person name="Adriaenssens E.M."/>
            <person name="Foster-Nyarko E."/>
            <person name="Jarju S."/>
            <person name="Secka A."/>
            <person name="Antonio M."/>
            <person name="Oren A."/>
            <person name="Chaudhuri R."/>
            <person name="La Ragione R.M."/>
            <person name="Hildebrand F."/>
            <person name="Pallen M.J."/>
        </authorList>
    </citation>
    <scope>NUCLEOTIDE SEQUENCE [LARGE SCALE GENOMIC DNA]</scope>
    <source>
        <strain evidence="9 10">Sa2CUA2</strain>
    </source>
</reference>
<evidence type="ECO:0000256" key="4">
    <source>
        <dbReference type="ARBA" id="ARBA00023002"/>
    </source>
</evidence>
<dbReference type="PANTHER" id="PTHR32439">
    <property type="entry name" value="FERREDOXIN--NITRITE REDUCTASE, CHLOROPLASTIC"/>
    <property type="match status" value="1"/>
</dbReference>
<protein>
    <submittedName>
        <fullName evidence="9">Nitrite/sulfite reductase</fullName>
    </submittedName>
</protein>
<dbReference type="InterPro" id="IPR051329">
    <property type="entry name" value="NIR_SIR_4Fe-4S"/>
</dbReference>
<dbReference type="Pfam" id="PF03460">
    <property type="entry name" value="NIR_SIR_ferr"/>
    <property type="match status" value="2"/>
</dbReference>
<evidence type="ECO:0000256" key="6">
    <source>
        <dbReference type="ARBA" id="ARBA00023014"/>
    </source>
</evidence>
<feature type="domain" description="Nitrite/sulphite reductase 4Fe-4S" evidence="7">
    <location>
        <begin position="119"/>
        <end position="273"/>
    </location>
</feature>